<accession>A0ABQ8SJ43</accession>
<dbReference type="Proteomes" id="UP001148838">
    <property type="component" value="Unassembled WGS sequence"/>
</dbReference>
<proteinExistence type="predicted"/>
<dbReference type="EMBL" id="JAJSOF020000027">
    <property type="protein sequence ID" value="KAJ4434169.1"/>
    <property type="molecule type" value="Genomic_DNA"/>
</dbReference>
<evidence type="ECO:0008006" key="3">
    <source>
        <dbReference type="Google" id="ProtNLM"/>
    </source>
</evidence>
<keyword evidence="2" id="KW-1185">Reference proteome</keyword>
<gene>
    <name evidence="1" type="ORF">ANN_16491</name>
</gene>
<name>A0ABQ8SJ43_PERAM</name>
<protein>
    <recommendedName>
        <fullName evidence="3">Reverse transcriptase domain-containing protein</fullName>
    </recommendedName>
</protein>
<reference evidence="1 2" key="1">
    <citation type="journal article" date="2022" name="Allergy">
        <title>Genome assembly and annotation of Periplaneta americana reveal a comprehensive cockroach allergen profile.</title>
        <authorList>
            <person name="Wang L."/>
            <person name="Xiong Q."/>
            <person name="Saelim N."/>
            <person name="Wang L."/>
            <person name="Nong W."/>
            <person name="Wan A.T."/>
            <person name="Shi M."/>
            <person name="Liu X."/>
            <person name="Cao Q."/>
            <person name="Hui J.H.L."/>
            <person name="Sookrung N."/>
            <person name="Leung T.F."/>
            <person name="Tungtrongchitr A."/>
            <person name="Tsui S.K.W."/>
        </authorList>
    </citation>
    <scope>NUCLEOTIDE SEQUENCE [LARGE SCALE GENOMIC DNA]</scope>
    <source>
        <strain evidence="1">PWHHKU_190912</strain>
    </source>
</reference>
<sequence>MTDLREGGNEPSGSLKAISTVNEYEHNMSQIRICKAYQKAWVDITARLEKSSYYGRNDHDFKNKCWKCSYHRDITGSSHSRICRVLLRYSTSKNATKFESKCAKCDNYIGLQKRKCFRSHICLNVHPLVPLNTKHLVPWNMFQITRYYRFLFFFYFKVMSRKYAIRKVQDNREGLELNGLHQLLVYADDVNMLGENPQTIRKTREFYWKQIQDRIYSHSSLTVTVRSKNMFAFSNDERAFNIASFSHSRIRALRCTC</sequence>
<evidence type="ECO:0000313" key="2">
    <source>
        <dbReference type="Proteomes" id="UP001148838"/>
    </source>
</evidence>
<comment type="caution">
    <text evidence="1">The sequence shown here is derived from an EMBL/GenBank/DDBJ whole genome shotgun (WGS) entry which is preliminary data.</text>
</comment>
<evidence type="ECO:0000313" key="1">
    <source>
        <dbReference type="EMBL" id="KAJ4434169.1"/>
    </source>
</evidence>
<organism evidence="1 2">
    <name type="scientific">Periplaneta americana</name>
    <name type="common">American cockroach</name>
    <name type="synonym">Blatta americana</name>
    <dbReference type="NCBI Taxonomy" id="6978"/>
    <lineage>
        <taxon>Eukaryota</taxon>
        <taxon>Metazoa</taxon>
        <taxon>Ecdysozoa</taxon>
        <taxon>Arthropoda</taxon>
        <taxon>Hexapoda</taxon>
        <taxon>Insecta</taxon>
        <taxon>Pterygota</taxon>
        <taxon>Neoptera</taxon>
        <taxon>Polyneoptera</taxon>
        <taxon>Dictyoptera</taxon>
        <taxon>Blattodea</taxon>
        <taxon>Blattoidea</taxon>
        <taxon>Blattidae</taxon>
        <taxon>Blattinae</taxon>
        <taxon>Periplaneta</taxon>
    </lineage>
</organism>